<dbReference type="InterPro" id="IPR008983">
    <property type="entry name" value="Tumour_necrosis_fac-like_dom"/>
</dbReference>
<dbReference type="EMBL" id="UYJE01009114">
    <property type="protein sequence ID" value="VDI70170.1"/>
    <property type="molecule type" value="Genomic_DNA"/>
</dbReference>
<keyword evidence="3" id="KW-1185">Reference proteome</keyword>
<name>A0A8B6GXB6_MYTGA</name>
<reference evidence="2" key="1">
    <citation type="submission" date="2018-11" db="EMBL/GenBank/DDBJ databases">
        <authorList>
            <person name="Alioto T."/>
            <person name="Alioto T."/>
        </authorList>
    </citation>
    <scope>NUCLEOTIDE SEQUENCE</scope>
</reference>
<accession>A0A8B6GXB6</accession>
<proteinExistence type="predicted"/>
<comment type="caution">
    <text evidence="2">The sequence shown here is derived from an EMBL/GenBank/DDBJ whole genome shotgun (WGS) entry which is preliminary data.</text>
</comment>
<dbReference type="Gene3D" id="2.60.120.40">
    <property type="match status" value="1"/>
</dbReference>
<gene>
    <name evidence="2" type="ORF">MGAL_10B065678</name>
</gene>
<dbReference type="Proteomes" id="UP000596742">
    <property type="component" value="Unassembled WGS sequence"/>
</dbReference>
<sequence length="138" mass="15855">MAVYRRLLHFLLQWTVTKKTYGLDKLFCLSTLLQMLEVDSTLQQVFRAPNAGVYHFDIIIMSHSGEDMQAEIVKNGNGLVRLYSGKGDTWGVGMQALIVQMNAGDDVWVRVFNTPINIRNVRVFGFLFLRYQDSYSNK</sequence>
<protein>
    <recommendedName>
        <fullName evidence="1">C1q domain-containing protein</fullName>
    </recommendedName>
</protein>
<dbReference type="AlphaFoldDB" id="A0A8B6GXB6"/>
<dbReference type="Pfam" id="PF00386">
    <property type="entry name" value="C1q"/>
    <property type="match status" value="1"/>
</dbReference>
<evidence type="ECO:0000313" key="2">
    <source>
        <dbReference type="EMBL" id="VDI70170.1"/>
    </source>
</evidence>
<dbReference type="SUPFAM" id="SSF49842">
    <property type="entry name" value="TNF-like"/>
    <property type="match status" value="1"/>
</dbReference>
<dbReference type="InterPro" id="IPR001073">
    <property type="entry name" value="C1q_dom"/>
</dbReference>
<feature type="domain" description="C1q" evidence="1">
    <location>
        <begin position="46"/>
        <end position="114"/>
    </location>
</feature>
<dbReference type="OrthoDB" id="10071402at2759"/>
<evidence type="ECO:0000313" key="3">
    <source>
        <dbReference type="Proteomes" id="UP000596742"/>
    </source>
</evidence>
<organism evidence="2 3">
    <name type="scientific">Mytilus galloprovincialis</name>
    <name type="common">Mediterranean mussel</name>
    <dbReference type="NCBI Taxonomy" id="29158"/>
    <lineage>
        <taxon>Eukaryota</taxon>
        <taxon>Metazoa</taxon>
        <taxon>Spiralia</taxon>
        <taxon>Lophotrochozoa</taxon>
        <taxon>Mollusca</taxon>
        <taxon>Bivalvia</taxon>
        <taxon>Autobranchia</taxon>
        <taxon>Pteriomorphia</taxon>
        <taxon>Mytilida</taxon>
        <taxon>Mytiloidea</taxon>
        <taxon>Mytilidae</taxon>
        <taxon>Mytilinae</taxon>
        <taxon>Mytilus</taxon>
    </lineage>
</organism>
<evidence type="ECO:0000259" key="1">
    <source>
        <dbReference type="Pfam" id="PF00386"/>
    </source>
</evidence>